<keyword evidence="2" id="KW-0614">Plasmid</keyword>
<evidence type="ECO:0000256" key="1">
    <source>
        <dbReference type="SAM" id="Phobius"/>
    </source>
</evidence>
<feature type="transmembrane region" description="Helical" evidence="1">
    <location>
        <begin position="15"/>
        <end position="38"/>
    </location>
</feature>
<keyword evidence="3" id="KW-1185">Reference proteome</keyword>
<evidence type="ECO:0000313" key="3">
    <source>
        <dbReference type="Proteomes" id="UP000031368"/>
    </source>
</evidence>
<dbReference type="EMBL" id="CP006880">
    <property type="protein sequence ID" value="AJD45270.1"/>
    <property type="molecule type" value="Genomic_DNA"/>
</dbReference>
<dbReference type="AlphaFoldDB" id="A0A0B4XES4"/>
<dbReference type="Proteomes" id="UP000031368">
    <property type="component" value="Plasmid pRgalR602c"/>
</dbReference>
<dbReference type="KEGG" id="rga:RGR602_PC01242"/>
<dbReference type="HOGENOM" id="CLU_2540204_0_0_5"/>
<name>A0A0B4XES4_9HYPH</name>
<geneLocation type="plasmid" evidence="2 3">
    <name>pRgalR602c</name>
</geneLocation>
<keyword evidence="1" id="KW-0472">Membrane</keyword>
<organism evidence="2 3">
    <name type="scientific">Rhizobium gallicum bv. gallicum R602sp</name>
    <dbReference type="NCBI Taxonomy" id="1041138"/>
    <lineage>
        <taxon>Bacteria</taxon>
        <taxon>Pseudomonadati</taxon>
        <taxon>Pseudomonadota</taxon>
        <taxon>Alphaproteobacteria</taxon>
        <taxon>Hyphomicrobiales</taxon>
        <taxon>Rhizobiaceae</taxon>
        <taxon>Rhizobium/Agrobacterium group</taxon>
        <taxon>Rhizobium</taxon>
    </lineage>
</organism>
<sequence length="83" mass="8990">MAFGVWPASRPPLPVYGAVGLLFLSIFPAVTAILPGWWGSCGWFFRIGGAIQHAQDRRAGNRLLPPDVPLLRPLTSPRALSLP</sequence>
<gene>
    <name evidence="2" type="ORF">RGR602_PC01242</name>
</gene>
<accession>A0A0B4XES4</accession>
<reference evidence="2 3" key="1">
    <citation type="submission" date="2013-11" db="EMBL/GenBank/DDBJ databases">
        <title>Complete genome sequence of Rhizobium gallicum bv. gallicum R602.</title>
        <authorList>
            <person name="Bustos P."/>
            <person name="Santamaria R.I."/>
            <person name="Lozano L."/>
            <person name="Acosta J.L."/>
            <person name="Ormeno-Orrillo E."/>
            <person name="Rogel M.A."/>
            <person name="Romero D."/>
            <person name="Cevallos M.A."/>
            <person name="Martinez-Romero E."/>
            <person name="Gonzalez V."/>
        </authorList>
    </citation>
    <scope>NUCLEOTIDE SEQUENCE [LARGE SCALE GENOMIC DNA]</scope>
    <source>
        <strain evidence="2 3">R602</strain>
        <plasmid evidence="2 3">pRgalR602c</plasmid>
    </source>
</reference>
<keyword evidence="1" id="KW-0812">Transmembrane</keyword>
<proteinExistence type="predicted"/>
<keyword evidence="1" id="KW-1133">Transmembrane helix</keyword>
<evidence type="ECO:0000313" key="2">
    <source>
        <dbReference type="EMBL" id="AJD45270.1"/>
    </source>
</evidence>
<protein>
    <submittedName>
        <fullName evidence="2">Uncharacterized protein</fullName>
    </submittedName>
</protein>